<sequence>MLPSRRGRPARVTAFAALLLVTAAAGALAGCGDTGGLRDAGATAAARSPARLWPGLPPASSPAYDIGEVEHARVEGVAVPGGDIRGADPVAAVRAEIAAHPDDYAGTGARYHETSARMADCGTDDPEDTEDTEDTARDGCPVLRPYYRDLTGDGRPEMALGFRLLPGRLTAVRVYTVEKDRLVRVMSYDDAVSAVELAGRAVVVRSPSEVAGYEYRLQWTWDADQRAMLLTSDEMLRADDGGGDGDGDGDGHTGRPSPSASPSSSSSASSPSGDAP</sequence>
<dbReference type="EMBL" id="JAHSTP010000001">
    <property type="protein sequence ID" value="MBZ6150391.1"/>
    <property type="molecule type" value="Genomic_DNA"/>
</dbReference>
<reference evidence="3 4" key="1">
    <citation type="submission" date="2021-06" db="EMBL/GenBank/DDBJ databases">
        <title>Ecological speciation of a Streptomyces species isolated from different habitats and geographic origins.</title>
        <authorList>
            <person name="Wang J."/>
        </authorList>
    </citation>
    <scope>NUCLEOTIDE SEQUENCE [LARGE SCALE GENOMIC DNA]</scope>
    <source>
        <strain evidence="3 4">FXJ8.012</strain>
    </source>
</reference>
<evidence type="ECO:0000313" key="3">
    <source>
        <dbReference type="EMBL" id="MBZ6150391.1"/>
    </source>
</evidence>
<accession>A0ABS7VXF5</accession>
<feature type="region of interest" description="Disordered" evidence="1">
    <location>
        <begin position="235"/>
        <end position="276"/>
    </location>
</feature>
<gene>
    <name evidence="3" type="ORF">KVH32_04300</name>
</gene>
<proteinExistence type="predicted"/>
<evidence type="ECO:0000256" key="1">
    <source>
        <dbReference type="SAM" id="MobiDB-lite"/>
    </source>
</evidence>
<dbReference type="Proteomes" id="UP000758701">
    <property type="component" value="Unassembled WGS sequence"/>
</dbReference>
<keyword evidence="2" id="KW-0732">Signal</keyword>
<evidence type="ECO:0000256" key="2">
    <source>
        <dbReference type="SAM" id="SignalP"/>
    </source>
</evidence>
<dbReference type="RefSeq" id="WP_224308963.1">
    <property type="nucleotide sequence ID" value="NZ_JAHSST010000001.1"/>
</dbReference>
<feature type="compositionally biased region" description="Low complexity" evidence="1">
    <location>
        <begin position="256"/>
        <end position="276"/>
    </location>
</feature>
<protein>
    <recommendedName>
        <fullName evidence="5">Lipoprotein</fullName>
    </recommendedName>
</protein>
<keyword evidence="4" id="KW-1185">Reference proteome</keyword>
<feature type="chain" id="PRO_5045482892" description="Lipoprotein" evidence="2">
    <location>
        <begin position="30"/>
        <end position="276"/>
    </location>
</feature>
<comment type="caution">
    <text evidence="3">The sequence shown here is derived from an EMBL/GenBank/DDBJ whole genome shotgun (WGS) entry which is preliminary data.</text>
</comment>
<feature type="compositionally biased region" description="Acidic residues" evidence="1">
    <location>
        <begin position="122"/>
        <end position="133"/>
    </location>
</feature>
<feature type="signal peptide" evidence="2">
    <location>
        <begin position="1"/>
        <end position="29"/>
    </location>
</feature>
<feature type="region of interest" description="Disordered" evidence="1">
    <location>
        <begin position="116"/>
        <end position="138"/>
    </location>
</feature>
<evidence type="ECO:0008006" key="5">
    <source>
        <dbReference type="Google" id="ProtNLM"/>
    </source>
</evidence>
<organism evidence="3 4">
    <name type="scientific">Streptomyces olivaceus</name>
    <dbReference type="NCBI Taxonomy" id="47716"/>
    <lineage>
        <taxon>Bacteria</taxon>
        <taxon>Bacillati</taxon>
        <taxon>Actinomycetota</taxon>
        <taxon>Actinomycetes</taxon>
        <taxon>Kitasatosporales</taxon>
        <taxon>Streptomycetaceae</taxon>
        <taxon>Streptomyces</taxon>
    </lineage>
</organism>
<evidence type="ECO:0000313" key="4">
    <source>
        <dbReference type="Proteomes" id="UP000758701"/>
    </source>
</evidence>
<dbReference type="PROSITE" id="PS51257">
    <property type="entry name" value="PROKAR_LIPOPROTEIN"/>
    <property type="match status" value="1"/>
</dbReference>
<name>A0ABS7VXF5_STROV</name>